<dbReference type="GO" id="GO:0016779">
    <property type="term" value="F:nucleotidyltransferase activity"/>
    <property type="evidence" value="ECO:0007669"/>
    <property type="project" value="UniProtKB-KW"/>
</dbReference>
<dbReference type="STRING" id="1182571.QR90_11255"/>
<dbReference type="Proteomes" id="UP000030634">
    <property type="component" value="Chromosome"/>
</dbReference>
<dbReference type="InterPro" id="IPR014729">
    <property type="entry name" value="Rossmann-like_a/b/a_fold"/>
</dbReference>
<gene>
    <name evidence="4" type="ORF">QR90_11255</name>
</gene>
<evidence type="ECO:0000256" key="2">
    <source>
        <dbReference type="ARBA" id="ARBA00022695"/>
    </source>
</evidence>
<name>A0A0A7KJW1_9DEIO</name>
<dbReference type="InterPro" id="IPR004821">
    <property type="entry name" value="Cyt_trans-like"/>
</dbReference>
<dbReference type="NCBIfam" id="NF003789">
    <property type="entry name" value="PRK05379.2-1"/>
    <property type="match status" value="1"/>
</dbReference>
<organism evidence="4 5">
    <name type="scientific">Deinococcus radiopugnans</name>
    <dbReference type="NCBI Taxonomy" id="57497"/>
    <lineage>
        <taxon>Bacteria</taxon>
        <taxon>Thermotogati</taxon>
        <taxon>Deinococcota</taxon>
        <taxon>Deinococci</taxon>
        <taxon>Deinococcales</taxon>
        <taxon>Deinococcaceae</taxon>
        <taxon>Deinococcus</taxon>
    </lineage>
</organism>
<dbReference type="RefSeq" id="WP_039684604.1">
    <property type="nucleotide sequence ID" value="NZ_CP010028.1"/>
</dbReference>
<dbReference type="PANTHER" id="PTHR21342:SF0">
    <property type="entry name" value="BIFUNCTIONAL NMN ADENYLYLTRANSFERASE_NUDIX HYDROLASE"/>
    <property type="match status" value="1"/>
</dbReference>
<evidence type="ECO:0000259" key="3">
    <source>
        <dbReference type="Pfam" id="PF01467"/>
    </source>
</evidence>
<evidence type="ECO:0000256" key="1">
    <source>
        <dbReference type="ARBA" id="ARBA00022679"/>
    </source>
</evidence>
<evidence type="ECO:0000313" key="4">
    <source>
        <dbReference type="EMBL" id="AIZ45534.1"/>
    </source>
</evidence>
<protein>
    <submittedName>
        <fullName evidence="4">ADP-ribose pyrophosphatase</fullName>
    </submittedName>
</protein>
<proteinExistence type="predicted"/>
<dbReference type="EMBL" id="CP010028">
    <property type="protein sequence ID" value="AIZ45534.1"/>
    <property type="molecule type" value="Genomic_DNA"/>
</dbReference>
<reference evidence="5" key="1">
    <citation type="submission" date="2014-11" db="EMBL/GenBank/DDBJ databases">
        <title>Hymenobacter sp. DG25B genome submission.</title>
        <authorList>
            <person name="Jung H.-Y."/>
            <person name="Kim M.K."/>
            <person name="Srinivasan S."/>
            <person name="Lim S."/>
        </authorList>
    </citation>
    <scope>NUCLEOTIDE SEQUENCE [LARGE SCALE GENOMIC DNA]</scope>
    <source>
        <strain evidence="5">DY59</strain>
    </source>
</reference>
<dbReference type="AlphaFoldDB" id="A0A0A7KJW1"/>
<keyword evidence="2" id="KW-0548">Nucleotidyltransferase</keyword>
<feature type="domain" description="Cytidyltransferase-like" evidence="3">
    <location>
        <begin position="8"/>
        <end position="65"/>
    </location>
</feature>
<sequence>MNPPAGAVYVGRFQPPHAAHVGSVLHALAVAPRVLVLPGSANLARSVHNPWSAPERASMFRAALREAGADVRRVVFRPLPDHFDAERWAAEVRAQAASVFGPAAALALVGFEKDASSAYLGWFPGWSRLDVPQTPGLNATDLRRALFEGQPLPPAVPSAVRASLDAFANTPAFTRLQAEWRAVAAARAALPPGVHLAEERWLWRAGERVALHTRSGPIGQGLWELPGRVLPPGERPRAGAEAVFGHPARALLAPTAAHIYLAEPPPAFACHAVPLTTALARPRRFFEDHHVILTRLLGLG</sequence>
<dbReference type="SUPFAM" id="SSF52374">
    <property type="entry name" value="Nucleotidylyl transferase"/>
    <property type="match status" value="1"/>
</dbReference>
<dbReference type="Pfam" id="PF01467">
    <property type="entry name" value="CTP_transf_like"/>
    <property type="match status" value="1"/>
</dbReference>
<dbReference type="KEGG" id="dsw:QR90_11255"/>
<dbReference type="PANTHER" id="PTHR21342">
    <property type="entry name" value="PHOSPHOPANTETHEINE ADENYLYLTRANSFERASE"/>
    <property type="match status" value="1"/>
</dbReference>
<keyword evidence="1" id="KW-0808">Transferase</keyword>
<dbReference type="Gene3D" id="3.40.50.620">
    <property type="entry name" value="HUPs"/>
    <property type="match status" value="1"/>
</dbReference>
<evidence type="ECO:0000313" key="5">
    <source>
        <dbReference type="Proteomes" id="UP000030634"/>
    </source>
</evidence>
<accession>A0A0A7KJW1</accession>
<dbReference type="HOGENOM" id="CLU_068406_0_0_0"/>